<keyword evidence="2" id="KW-0233">DNA recombination</keyword>
<dbReference type="GO" id="GO:0003677">
    <property type="term" value="F:DNA binding"/>
    <property type="evidence" value="ECO:0007669"/>
    <property type="project" value="InterPro"/>
</dbReference>
<evidence type="ECO:0000313" key="5">
    <source>
        <dbReference type="Proteomes" id="UP000432089"/>
    </source>
</evidence>
<name>A0A7V7TXY6_9HYPH</name>
<dbReference type="InterPro" id="IPR002104">
    <property type="entry name" value="Integrase_catalytic"/>
</dbReference>
<dbReference type="GO" id="GO:0006310">
    <property type="term" value="P:DNA recombination"/>
    <property type="evidence" value="ECO:0007669"/>
    <property type="project" value="UniProtKB-KW"/>
</dbReference>
<dbReference type="PANTHER" id="PTHR30349">
    <property type="entry name" value="PHAGE INTEGRASE-RELATED"/>
    <property type="match status" value="1"/>
</dbReference>
<comment type="caution">
    <text evidence="4">The sequence shown here is derived from an EMBL/GenBank/DDBJ whole genome shotgun (WGS) entry which is preliminary data.</text>
</comment>
<sequence length="376" mass="42966">MTAVADIDLPYIEKNPTRHGKVRYYFRFEGKRICRLPDDIRSEEFSAEYWKARRQIEKPDPAAGDGWTMASPTRPNSFRWLCMRYMRSNAFTTLDLTTQTKRRQIMEAMWAEPLKASEPDGRAFADMPIAKLDVANIEALRDRKKDTPFAANERLKILRQVFETQENGKAITPNVAKLAAPFRVQSTGHHTITSAEIAQFIEHHGPRSKAVFALVMLMFTGFRVSDLAQIGPQHRRRDELHLRLFKNRGRAPTDIVIPVHPVLETVLSWHPVAGLTYMRTEYDKPYSIKGLGQRVSEWFDQAGLPHCSAHSVRKGLATNQAENEATDKMLDAMFGWKDAKTSRIYTARADRSRLARQAVQRISWDGIGDRLLAAES</sequence>
<proteinExistence type="predicted"/>
<evidence type="ECO:0000259" key="3">
    <source>
        <dbReference type="PROSITE" id="PS51898"/>
    </source>
</evidence>
<reference evidence="4 5" key="1">
    <citation type="submission" date="2019-09" db="EMBL/GenBank/DDBJ databases">
        <title>YIM 132180 draft genome.</title>
        <authorList>
            <person name="Zhang K."/>
        </authorList>
    </citation>
    <scope>NUCLEOTIDE SEQUENCE [LARGE SCALE GENOMIC DNA]</scope>
    <source>
        <strain evidence="4 5">YIM 132180</strain>
    </source>
</reference>
<keyword evidence="1" id="KW-0229">DNA integration</keyword>
<dbReference type="SUPFAM" id="SSF56349">
    <property type="entry name" value="DNA breaking-rejoining enzymes"/>
    <property type="match status" value="1"/>
</dbReference>
<feature type="domain" description="Tyr recombinase" evidence="3">
    <location>
        <begin position="187"/>
        <end position="359"/>
    </location>
</feature>
<dbReference type="EMBL" id="VZDO01000002">
    <property type="protein sequence ID" value="KAB0682031.1"/>
    <property type="molecule type" value="Genomic_DNA"/>
</dbReference>
<dbReference type="PANTHER" id="PTHR30349:SF88">
    <property type="entry name" value="BLL1584 PROTEIN"/>
    <property type="match status" value="1"/>
</dbReference>
<evidence type="ECO:0000313" key="4">
    <source>
        <dbReference type="EMBL" id="KAB0682031.1"/>
    </source>
</evidence>
<dbReference type="Proteomes" id="UP000432089">
    <property type="component" value="Unassembled WGS sequence"/>
</dbReference>
<dbReference type="Gene3D" id="1.10.443.10">
    <property type="entry name" value="Intergrase catalytic core"/>
    <property type="match status" value="1"/>
</dbReference>
<dbReference type="Pfam" id="PF00589">
    <property type="entry name" value="Phage_integrase"/>
    <property type="match status" value="1"/>
</dbReference>
<dbReference type="AlphaFoldDB" id="A0A7V7TXY6"/>
<dbReference type="GO" id="GO:0015074">
    <property type="term" value="P:DNA integration"/>
    <property type="evidence" value="ECO:0007669"/>
    <property type="project" value="UniProtKB-KW"/>
</dbReference>
<dbReference type="PROSITE" id="PS51898">
    <property type="entry name" value="TYR_RECOMBINASE"/>
    <property type="match status" value="1"/>
</dbReference>
<dbReference type="InterPro" id="IPR011010">
    <property type="entry name" value="DNA_brk_join_enz"/>
</dbReference>
<evidence type="ECO:0000256" key="1">
    <source>
        <dbReference type="ARBA" id="ARBA00022908"/>
    </source>
</evidence>
<dbReference type="RefSeq" id="WP_150968291.1">
    <property type="nucleotide sequence ID" value="NZ_VZDO01000002.1"/>
</dbReference>
<dbReference type="InterPro" id="IPR013762">
    <property type="entry name" value="Integrase-like_cat_sf"/>
</dbReference>
<protein>
    <submittedName>
        <fullName evidence="4">Tyrosine-type recombinase/integrase</fullName>
    </submittedName>
</protein>
<accession>A0A7V7TXY6</accession>
<keyword evidence="5" id="KW-1185">Reference proteome</keyword>
<evidence type="ECO:0000256" key="2">
    <source>
        <dbReference type="ARBA" id="ARBA00023172"/>
    </source>
</evidence>
<gene>
    <name evidence="4" type="ORF">F6X38_04300</name>
</gene>
<dbReference type="InterPro" id="IPR050090">
    <property type="entry name" value="Tyrosine_recombinase_XerCD"/>
</dbReference>
<organism evidence="4 5">
    <name type="scientific">Plantimonas leprariae</name>
    <dbReference type="NCBI Taxonomy" id="2615207"/>
    <lineage>
        <taxon>Bacteria</taxon>
        <taxon>Pseudomonadati</taxon>
        <taxon>Pseudomonadota</taxon>
        <taxon>Alphaproteobacteria</taxon>
        <taxon>Hyphomicrobiales</taxon>
        <taxon>Aurantimonadaceae</taxon>
        <taxon>Plantimonas</taxon>
    </lineage>
</organism>